<evidence type="ECO:0000313" key="1">
    <source>
        <dbReference type="EMBL" id="CAM76845.1"/>
    </source>
</evidence>
<accession>A4U1T8</accession>
<dbReference type="AlphaFoldDB" id="A4U1T8"/>
<dbReference type="EMBL" id="CU459003">
    <property type="protein sequence ID" value="CAM76845.1"/>
    <property type="molecule type" value="Genomic_DNA"/>
</dbReference>
<gene>
    <name evidence="1" type="ORF">MGR_0300</name>
</gene>
<name>A4U1T8_9PROT</name>
<protein>
    <submittedName>
        <fullName evidence="1">Uncharacterized protein</fullName>
    </submittedName>
</protein>
<sequence>MLPPQPADTPPKPEIQDELGQYPARFRLFYSGKIHTYGEWSSARREIIKENIIGHLSELCDITIKANGECKLLPDYDKKELGSNHDPRVIFRLHERDNRYAMIETYYHGTVKGVTWGQLESVGKELPHSDRRHKTRYGCKQHGRSRDVDERVVVHLEAA</sequence>
<organism evidence="1">
    <name type="scientific">Magnetospirillum gryphiswaldense</name>
    <dbReference type="NCBI Taxonomy" id="55518"/>
    <lineage>
        <taxon>Bacteria</taxon>
        <taxon>Pseudomonadati</taxon>
        <taxon>Pseudomonadota</taxon>
        <taxon>Alphaproteobacteria</taxon>
        <taxon>Rhodospirillales</taxon>
        <taxon>Rhodospirillaceae</taxon>
        <taxon>Magnetospirillum</taxon>
    </lineage>
</organism>
<reference evidence="1" key="1">
    <citation type="journal article" date="2007" name="J. Bacteriol.">
        <title>Comparative genome analysis of four magnetotactic bacteria reveals a complex set of group-specific genes implicated in magnetosome biomineralization and function.</title>
        <authorList>
            <person name="Richter M."/>
            <person name="Kube M."/>
            <person name="Bazylinski D.A."/>
            <person name="Lombardot T."/>
            <person name="Gloeckner F.O."/>
            <person name="Reinhardt R."/>
            <person name="Schueler D."/>
        </authorList>
    </citation>
    <scope>NUCLEOTIDE SEQUENCE</scope>
    <source>
        <strain evidence="1">MSR-1</strain>
    </source>
</reference>
<proteinExistence type="predicted"/>